<organism evidence="3 4">
    <name type="scientific">Geobacillus subterraneus</name>
    <dbReference type="NCBI Taxonomy" id="129338"/>
    <lineage>
        <taxon>Bacteria</taxon>
        <taxon>Bacillati</taxon>
        <taxon>Bacillota</taxon>
        <taxon>Bacilli</taxon>
        <taxon>Bacillales</taxon>
        <taxon>Anoxybacillaceae</taxon>
        <taxon>Geobacillus</taxon>
    </lineage>
</organism>
<keyword evidence="4" id="KW-1185">Reference proteome</keyword>
<evidence type="ECO:0000256" key="1">
    <source>
        <dbReference type="SAM" id="Phobius"/>
    </source>
</evidence>
<name>A0A679FQH0_9BACL</name>
<keyword evidence="3" id="KW-0614">Plasmid</keyword>
<feature type="signal peptide" evidence="2">
    <location>
        <begin position="1"/>
        <end position="25"/>
    </location>
</feature>
<evidence type="ECO:0000313" key="4">
    <source>
        <dbReference type="Proteomes" id="UP000501421"/>
    </source>
</evidence>
<accession>A0A679FQH0</accession>
<reference evidence="4" key="1">
    <citation type="journal article" date="2020" name="Microbiol. Resour. Announc.">
        <title>Complete Genome Sequence of Geobacillus sp. Strain E55-1, Isolated from Mine Geyser in Japan.</title>
        <authorList>
            <person name="Miyazaki K."/>
            <person name="Hase E."/>
            <person name="Tokito N."/>
        </authorList>
    </citation>
    <scope>NUCLEOTIDE SEQUENCE [LARGE SCALE GENOMIC DNA]</scope>
    <source>
        <strain evidence="4">E55-1</strain>
        <plasmid evidence="4">pGspE55-1</plasmid>
    </source>
</reference>
<feature type="transmembrane region" description="Helical" evidence="1">
    <location>
        <begin position="120"/>
        <end position="137"/>
    </location>
</feature>
<evidence type="ECO:0000313" key="3">
    <source>
        <dbReference type="EMBL" id="BBW98902.1"/>
    </source>
</evidence>
<keyword evidence="1" id="KW-0472">Membrane</keyword>
<protein>
    <recommendedName>
        <fullName evidence="5">Conjugal transfer protein TrbC</fullName>
    </recommendedName>
</protein>
<feature type="transmembrane region" description="Helical" evidence="1">
    <location>
        <begin position="94"/>
        <end position="113"/>
    </location>
</feature>
<keyword evidence="2" id="KW-0732">Signal</keyword>
<dbReference type="AlphaFoldDB" id="A0A679FQH0"/>
<gene>
    <name evidence="3" type="ORF">GsuE55_37350</name>
</gene>
<proteinExistence type="predicted"/>
<feature type="chain" id="PRO_5025339253" description="Conjugal transfer protein TrbC" evidence="2">
    <location>
        <begin position="26"/>
        <end position="150"/>
    </location>
</feature>
<evidence type="ECO:0000256" key="2">
    <source>
        <dbReference type="SAM" id="SignalP"/>
    </source>
</evidence>
<sequence length="150" mass="16009">MKWLQAWLSLLFSLMLFFPTNVAFAADPQAGVRFSTEGIDSGVYSSQPGRMTEKEQQSISSGGIPKTTIDQATQWANRKGSDVVSFLQSAAKPFAVIFFILSGVMAVFGVFGNGSLLSKALVGAGIVAAAYAGILYAEPLLSWFVGWLTS</sequence>
<dbReference type="EMBL" id="AP022558">
    <property type="protein sequence ID" value="BBW98902.1"/>
    <property type="molecule type" value="Genomic_DNA"/>
</dbReference>
<dbReference type="Proteomes" id="UP000501421">
    <property type="component" value="Plasmid pGspE55-1"/>
</dbReference>
<evidence type="ECO:0008006" key="5">
    <source>
        <dbReference type="Google" id="ProtNLM"/>
    </source>
</evidence>
<geneLocation type="plasmid" evidence="3 4">
    <name>pGspE55-1</name>
</geneLocation>
<keyword evidence="1" id="KW-0812">Transmembrane</keyword>
<keyword evidence="1" id="KW-1133">Transmembrane helix</keyword>